<dbReference type="InterPro" id="IPR011990">
    <property type="entry name" value="TPR-like_helical_dom_sf"/>
</dbReference>
<dbReference type="GO" id="GO:0000155">
    <property type="term" value="F:phosphorelay sensor kinase activity"/>
    <property type="evidence" value="ECO:0007669"/>
    <property type="project" value="InterPro"/>
</dbReference>
<evidence type="ECO:0000256" key="1">
    <source>
        <dbReference type="ARBA" id="ARBA00000085"/>
    </source>
</evidence>
<dbReference type="InterPro" id="IPR036097">
    <property type="entry name" value="HisK_dim/P_sf"/>
</dbReference>
<feature type="repeat" description="TPR" evidence="5">
    <location>
        <begin position="296"/>
        <end position="329"/>
    </location>
</feature>
<dbReference type="SMART" id="SM00028">
    <property type="entry name" value="TPR"/>
    <property type="match status" value="9"/>
</dbReference>
<keyword evidence="7" id="KW-0472">Membrane</keyword>
<dbReference type="EC" id="2.7.13.3" evidence="2"/>
<keyword evidence="7" id="KW-0812">Transmembrane</keyword>
<dbReference type="Pfam" id="PF13374">
    <property type="entry name" value="TPR_10"/>
    <property type="match status" value="1"/>
</dbReference>
<evidence type="ECO:0000256" key="3">
    <source>
        <dbReference type="ARBA" id="ARBA00022679"/>
    </source>
</evidence>
<dbReference type="PROSITE" id="PS50109">
    <property type="entry name" value="HIS_KIN"/>
    <property type="match status" value="1"/>
</dbReference>
<dbReference type="Pfam" id="PF13424">
    <property type="entry name" value="TPR_12"/>
    <property type="match status" value="2"/>
</dbReference>
<evidence type="ECO:0000256" key="2">
    <source>
        <dbReference type="ARBA" id="ARBA00012438"/>
    </source>
</evidence>
<dbReference type="Pfam" id="PF13181">
    <property type="entry name" value="TPR_8"/>
    <property type="match status" value="2"/>
</dbReference>
<dbReference type="GO" id="GO:0007234">
    <property type="term" value="P:osmosensory signaling via phosphorelay pathway"/>
    <property type="evidence" value="ECO:0007669"/>
    <property type="project" value="TreeGrafter"/>
</dbReference>
<organism evidence="9 10">
    <name type="scientific">Dawidia cretensis</name>
    <dbReference type="NCBI Taxonomy" id="2782350"/>
    <lineage>
        <taxon>Bacteria</taxon>
        <taxon>Pseudomonadati</taxon>
        <taxon>Bacteroidota</taxon>
        <taxon>Cytophagia</taxon>
        <taxon>Cytophagales</taxon>
        <taxon>Chryseotaleaceae</taxon>
        <taxon>Dawidia</taxon>
    </lineage>
</organism>
<dbReference type="InterPro" id="IPR050351">
    <property type="entry name" value="BphY/WalK/GraS-like"/>
</dbReference>
<dbReference type="SMART" id="SM00387">
    <property type="entry name" value="HATPase_c"/>
    <property type="match status" value="1"/>
</dbReference>
<protein>
    <recommendedName>
        <fullName evidence="2">histidine kinase</fullName>
        <ecNumber evidence="2">2.7.13.3</ecNumber>
    </recommendedName>
</protein>
<name>A0AAP2GQB6_9BACT</name>
<reference evidence="9 10" key="1">
    <citation type="submission" date="2021-05" db="EMBL/GenBank/DDBJ databases">
        <title>A Polyphasic approach of four new species of the genus Ohtaekwangia: Ohtaekwangia histidinii sp. nov., Ohtaekwangia cretensis sp. nov., Ohtaekwangia indiensis sp. nov., Ohtaekwangia reichenbachii sp. nov. from diverse environment.</title>
        <authorList>
            <person name="Octaviana S."/>
        </authorList>
    </citation>
    <scope>NUCLEOTIDE SEQUENCE [LARGE SCALE GENOMIC DNA]</scope>
    <source>
        <strain evidence="9 10">PWU5</strain>
    </source>
</reference>
<dbReference type="SUPFAM" id="SSF47384">
    <property type="entry name" value="Homodimeric domain of signal transducing histidine kinase"/>
    <property type="match status" value="1"/>
</dbReference>
<dbReference type="Gene3D" id="3.30.565.10">
    <property type="entry name" value="Histidine kinase-like ATPase, C-terminal domain"/>
    <property type="match status" value="1"/>
</dbReference>
<dbReference type="PRINTS" id="PR00344">
    <property type="entry name" value="BCTRLSENSOR"/>
</dbReference>
<evidence type="ECO:0000313" key="9">
    <source>
        <dbReference type="EMBL" id="MBT1709154.1"/>
    </source>
</evidence>
<dbReference type="Gene3D" id="1.10.287.130">
    <property type="match status" value="1"/>
</dbReference>
<keyword evidence="5" id="KW-0802">TPR repeat</keyword>
<dbReference type="Gene3D" id="1.25.40.10">
    <property type="entry name" value="Tetratricopeptide repeat domain"/>
    <property type="match status" value="2"/>
</dbReference>
<keyword evidence="10" id="KW-1185">Reference proteome</keyword>
<gene>
    <name evidence="9" type="ORF">KK062_13010</name>
</gene>
<dbReference type="GO" id="GO:0030295">
    <property type="term" value="F:protein kinase activator activity"/>
    <property type="evidence" value="ECO:0007669"/>
    <property type="project" value="TreeGrafter"/>
</dbReference>
<feature type="transmembrane region" description="Helical" evidence="7">
    <location>
        <begin position="581"/>
        <end position="600"/>
    </location>
</feature>
<dbReference type="SUPFAM" id="SSF48452">
    <property type="entry name" value="TPR-like"/>
    <property type="match status" value="2"/>
</dbReference>
<keyword evidence="4" id="KW-0418">Kinase</keyword>
<evidence type="ECO:0000256" key="5">
    <source>
        <dbReference type="PROSITE-ProRule" id="PRU00339"/>
    </source>
</evidence>
<dbReference type="Proteomes" id="UP001319080">
    <property type="component" value="Unassembled WGS sequence"/>
</dbReference>
<keyword evidence="7" id="KW-1133">Transmembrane helix</keyword>
<sequence length="918" mass="105371">MSCFAYGKLTDLRKMVRRVGYGCLLWLACTAAYAQTARIEGLVRAFTQATDGREKCDILHQLTGETWDYNFETALEYAKDAHNFARRISYGRGITLALTDIGTYYYFTGNYKLSMSYYRRALTASADNLTQPPYLAETYTRIANLHRIYANFDSCEVYFRKAEGCLEERAITSAHGMLYHNRGLVKYELSAFEEARHYFRQALQIRLALGDSMACGESWKTIGVTHTAMHAFDSAAYYFRKVRGLALRHNNLELLMFYNLHQGEVFFGQSDFLQAMRMFNVAVDSLNHHPFKRYQAIVLKNIGRIFETQGDYQNALDFFYRSLKIDESAEHRQEAARTYIQMGWVHAEQRDIPKAYMRANGARKIFRAIGDQAGLAQFYTLRGYIGRREGRLTEALHDYDSALAILARVNLPVLEGTVYDHKAQILLQQGNYVDAIRYETRVYTLADQYKDHAGLAWYYNTMAKIMLAQKEYGQAEHFALAALEQLKTVNSADLMRDVYSNLSALYRGSGRYEKAMEFYEAYIHISDSLYTGAVATRQAELNVLYQLEKNEQEIGVLNQQNNMQQSLLAAQKSRLRFQNTVLILAVLACILMAVLVVIFFRYNRTKSKANEELSRLNREIVEQKEEIQAQSEELSGANRALVRLNMELTEKTEEIQAQSEELRETNEMIVEINRDLDLSVTKRTAQLKEAYKELDTFFYRSSHDFRRPLTTFMGLAEVAKITVKDKTALELFDKVKETARSLDKMLVKLQSISDVGAQELVYKEVLVEELFHTVCKGFRDELDQRGIITTCVISLPEAFVSYPAMIRIILENLVENSIQFATPYKPHITLRAYQVGTDCIIEAEDNGQGIQKDLGDRIFDMYFRGSERSKGNGLGLYIVKKAVEKLKGTIRVDTTVVAGAKFILAFPLHDDRWPVLPR</sequence>
<evidence type="ECO:0000256" key="7">
    <source>
        <dbReference type="SAM" id="Phobius"/>
    </source>
</evidence>
<dbReference type="PANTHER" id="PTHR42878:SF15">
    <property type="entry name" value="BACTERIOPHYTOCHROME"/>
    <property type="match status" value="1"/>
</dbReference>
<evidence type="ECO:0000259" key="8">
    <source>
        <dbReference type="PROSITE" id="PS50109"/>
    </source>
</evidence>
<keyword evidence="3" id="KW-0808">Transferase</keyword>
<dbReference type="SUPFAM" id="SSF55874">
    <property type="entry name" value="ATPase domain of HSP90 chaperone/DNA topoisomerase II/histidine kinase"/>
    <property type="match status" value="1"/>
</dbReference>
<evidence type="ECO:0000256" key="4">
    <source>
        <dbReference type="ARBA" id="ARBA00022777"/>
    </source>
</evidence>
<proteinExistence type="predicted"/>
<evidence type="ECO:0000313" key="10">
    <source>
        <dbReference type="Proteomes" id="UP001319080"/>
    </source>
</evidence>
<dbReference type="PROSITE" id="PS50005">
    <property type="entry name" value="TPR"/>
    <property type="match status" value="3"/>
</dbReference>
<dbReference type="GO" id="GO:0000156">
    <property type="term" value="F:phosphorelay response regulator activity"/>
    <property type="evidence" value="ECO:0007669"/>
    <property type="project" value="TreeGrafter"/>
</dbReference>
<comment type="caution">
    <text evidence="9">The sequence shown here is derived from an EMBL/GenBank/DDBJ whole genome shotgun (WGS) entry which is preliminary data.</text>
</comment>
<feature type="coiled-coil region" evidence="6">
    <location>
        <begin position="599"/>
        <end position="675"/>
    </location>
</feature>
<keyword evidence="6" id="KW-0175">Coiled coil</keyword>
<feature type="repeat" description="TPR" evidence="5">
    <location>
        <begin position="95"/>
        <end position="128"/>
    </location>
</feature>
<accession>A0AAP2GQB6</accession>
<dbReference type="InterPro" id="IPR036890">
    <property type="entry name" value="HATPase_C_sf"/>
</dbReference>
<dbReference type="EMBL" id="JAHESE010000011">
    <property type="protein sequence ID" value="MBT1709154.1"/>
    <property type="molecule type" value="Genomic_DNA"/>
</dbReference>
<dbReference type="InterPro" id="IPR005467">
    <property type="entry name" value="His_kinase_dom"/>
</dbReference>
<dbReference type="AlphaFoldDB" id="A0AAP2GQB6"/>
<dbReference type="PANTHER" id="PTHR42878">
    <property type="entry name" value="TWO-COMPONENT HISTIDINE KINASE"/>
    <property type="match status" value="1"/>
</dbReference>
<dbReference type="InterPro" id="IPR004358">
    <property type="entry name" value="Sig_transdc_His_kin-like_C"/>
</dbReference>
<comment type="catalytic activity">
    <reaction evidence="1">
        <text>ATP + protein L-histidine = ADP + protein N-phospho-L-histidine.</text>
        <dbReference type="EC" id="2.7.13.3"/>
    </reaction>
</comment>
<dbReference type="Pfam" id="PF02518">
    <property type="entry name" value="HATPase_c"/>
    <property type="match status" value="1"/>
</dbReference>
<dbReference type="RefSeq" id="WP_254084735.1">
    <property type="nucleotide sequence ID" value="NZ_JAHESE010000011.1"/>
</dbReference>
<evidence type="ECO:0000256" key="6">
    <source>
        <dbReference type="SAM" id="Coils"/>
    </source>
</evidence>
<feature type="repeat" description="TPR" evidence="5">
    <location>
        <begin position="496"/>
        <end position="529"/>
    </location>
</feature>
<feature type="domain" description="Histidine kinase" evidence="8">
    <location>
        <begin position="700"/>
        <end position="910"/>
    </location>
</feature>
<dbReference type="InterPro" id="IPR019734">
    <property type="entry name" value="TPR_rpt"/>
</dbReference>
<dbReference type="InterPro" id="IPR003594">
    <property type="entry name" value="HATPase_dom"/>
</dbReference>